<dbReference type="NCBIfam" id="NF038357">
    <property type="entry name" value="BN6_48550_fam"/>
    <property type="match status" value="1"/>
</dbReference>
<keyword evidence="1" id="KW-0812">Transmembrane</keyword>
<feature type="transmembrane region" description="Helical" evidence="1">
    <location>
        <begin position="388"/>
        <end position="408"/>
    </location>
</feature>
<protein>
    <submittedName>
        <fullName evidence="4">BN6_48550 family protein</fullName>
    </submittedName>
</protein>
<feature type="domain" description="CASPASE and TPR Repeat-Associated N-terminal" evidence="2">
    <location>
        <begin position="12"/>
        <end position="202"/>
    </location>
</feature>
<proteinExistence type="predicted"/>
<evidence type="ECO:0000256" key="1">
    <source>
        <dbReference type="SAM" id="Phobius"/>
    </source>
</evidence>
<evidence type="ECO:0000259" key="2">
    <source>
        <dbReference type="Pfam" id="PF20269"/>
    </source>
</evidence>
<name>A0ABT6WBX7_9ACTN</name>
<dbReference type="RefSeq" id="WP_282756498.1">
    <property type="nucleotide sequence ID" value="NZ_JASCTH010000001.1"/>
</dbReference>
<gene>
    <name evidence="4" type="ORF">QLQ12_01205</name>
</gene>
<dbReference type="InterPro" id="IPR046923">
    <property type="entry name" value="CATRA-C"/>
</dbReference>
<keyword evidence="1" id="KW-1133">Transmembrane helix</keyword>
<dbReference type="Pfam" id="PF20269">
    <property type="entry name" value="CATRA-N"/>
    <property type="match status" value="1"/>
</dbReference>
<feature type="transmembrane region" description="Helical" evidence="1">
    <location>
        <begin position="450"/>
        <end position="470"/>
    </location>
</feature>
<accession>A0ABT6WBX7</accession>
<feature type="domain" description="CASPASE and TPR Repeat-Associated C-terminal" evidence="3">
    <location>
        <begin position="208"/>
        <end position="331"/>
    </location>
</feature>
<dbReference type="InterPro" id="IPR046922">
    <property type="entry name" value="CATRA-N"/>
</dbReference>
<keyword evidence="1" id="KW-0472">Membrane</keyword>
<evidence type="ECO:0000259" key="3">
    <source>
        <dbReference type="Pfam" id="PF20270"/>
    </source>
</evidence>
<sequence length="473" mass="50133">MPPFLSKPAVLTHHFFSASGVRSGALREVWDTARARGLAEPIAGLPTVLGEPSDAAYLDRVVVLGAGRRGDATGVEEMVAYQVQDVVVLSVMCAPEHGDWHSLGDVPRVGHGSIGSVVLYLGLVPDAAATPSPRSYARRLRPLVPAPHDGGWTSAGERRHAGITVWELPSGRPESALAHRRLLAVAPLSGEDALDRWLWSDDEPGLVPFTRYLMHAAKLRYQHDVLVRDLAGLRGIASRARDRSAGLALILSAGPVDGLPDMARGLAALQAEAITLVASLTQVRIMARTVDTAIENMTSSLGGVLESDRSLGRWVADQLRNEETYLSAAVDGTEQVSRVGAVVIDAGTRERQEHLMLLQASLLGFLLTALAAIQSLEYDLPLPGSLNAPVIAVLASTALWLPAAVLHWPPGSRKQRSRRVTDRLLLAPVAGAIGWLATSLGWAVTSGGAAPWPLTAGAAACCAVVSMLLVGRR</sequence>
<evidence type="ECO:0000313" key="4">
    <source>
        <dbReference type="EMBL" id="MDI6097226.1"/>
    </source>
</evidence>
<evidence type="ECO:0000313" key="5">
    <source>
        <dbReference type="Proteomes" id="UP001241758"/>
    </source>
</evidence>
<keyword evidence="5" id="KW-1185">Reference proteome</keyword>
<feature type="transmembrane region" description="Helical" evidence="1">
    <location>
        <begin position="424"/>
        <end position="444"/>
    </location>
</feature>
<reference evidence="4 5" key="1">
    <citation type="submission" date="2023-05" db="EMBL/GenBank/DDBJ databases">
        <title>Actinoplanes sp. NEAU-A12 genome sequencing.</title>
        <authorList>
            <person name="Wang Z.-S."/>
        </authorList>
    </citation>
    <scope>NUCLEOTIDE SEQUENCE [LARGE SCALE GENOMIC DNA]</scope>
    <source>
        <strain evidence="4 5">NEAU-A12</strain>
    </source>
</reference>
<dbReference type="Proteomes" id="UP001241758">
    <property type="component" value="Unassembled WGS sequence"/>
</dbReference>
<comment type="caution">
    <text evidence="4">The sequence shown here is derived from an EMBL/GenBank/DDBJ whole genome shotgun (WGS) entry which is preliminary data.</text>
</comment>
<organism evidence="4 5">
    <name type="scientific">Actinoplanes sandaracinus</name>
    <dbReference type="NCBI Taxonomy" id="3045177"/>
    <lineage>
        <taxon>Bacteria</taxon>
        <taxon>Bacillati</taxon>
        <taxon>Actinomycetota</taxon>
        <taxon>Actinomycetes</taxon>
        <taxon>Micromonosporales</taxon>
        <taxon>Micromonosporaceae</taxon>
        <taxon>Actinoplanes</taxon>
    </lineage>
</organism>
<dbReference type="Pfam" id="PF20270">
    <property type="entry name" value="CATRA-C"/>
    <property type="match status" value="1"/>
</dbReference>
<feature type="transmembrane region" description="Helical" evidence="1">
    <location>
        <begin position="355"/>
        <end position="376"/>
    </location>
</feature>
<dbReference type="EMBL" id="JASCTH010000001">
    <property type="protein sequence ID" value="MDI6097226.1"/>
    <property type="molecule type" value="Genomic_DNA"/>
</dbReference>